<comment type="caution">
    <text evidence="1">The sequence shown here is derived from an EMBL/GenBank/DDBJ whole genome shotgun (WGS) entry which is preliminary data.</text>
</comment>
<sequence length="38" mass="4348">MDHLIMRPITRREELDLFCRLPYVLTDDLAGRSGCGSP</sequence>
<reference evidence="1 2" key="1">
    <citation type="submission" date="2019-02" db="EMBL/GenBank/DDBJ databases">
        <title>Genomic Encyclopedia of Type Strains, Phase IV (KMG-IV): sequencing the most valuable type-strain genomes for metagenomic binning, comparative biology and taxonomic classification.</title>
        <authorList>
            <person name="Goeker M."/>
        </authorList>
    </citation>
    <scope>NUCLEOTIDE SEQUENCE [LARGE SCALE GENOMIC DNA]</scope>
    <source>
        <strain evidence="1 2">DSM 101727</strain>
    </source>
</reference>
<name>A0A4Q7KDF4_9PSEU</name>
<protein>
    <submittedName>
        <fullName evidence="1">Uncharacterized protein</fullName>
    </submittedName>
</protein>
<accession>A0A4Q7KDF4</accession>
<proteinExistence type="predicted"/>
<gene>
    <name evidence="1" type="ORF">EV193_11545</name>
</gene>
<evidence type="ECO:0000313" key="1">
    <source>
        <dbReference type="EMBL" id="RZS31166.1"/>
    </source>
</evidence>
<dbReference type="Proteomes" id="UP000294257">
    <property type="component" value="Unassembled WGS sequence"/>
</dbReference>
<organism evidence="1 2">
    <name type="scientific">Herbihabitans rhizosphaerae</name>
    <dbReference type="NCBI Taxonomy" id="1872711"/>
    <lineage>
        <taxon>Bacteria</taxon>
        <taxon>Bacillati</taxon>
        <taxon>Actinomycetota</taxon>
        <taxon>Actinomycetes</taxon>
        <taxon>Pseudonocardiales</taxon>
        <taxon>Pseudonocardiaceae</taxon>
        <taxon>Herbihabitans</taxon>
    </lineage>
</organism>
<evidence type="ECO:0000313" key="2">
    <source>
        <dbReference type="Proteomes" id="UP000294257"/>
    </source>
</evidence>
<dbReference type="EMBL" id="SGWQ01000015">
    <property type="protein sequence ID" value="RZS31166.1"/>
    <property type="molecule type" value="Genomic_DNA"/>
</dbReference>
<dbReference type="AlphaFoldDB" id="A0A4Q7KDF4"/>
<keyword evidence="2" id="KW-1185">Reference proteome</keyword>